<reference evidence="1 2" key="1">
    <citation type="journal article" date="2019" name="ISME J.">
        <title>Genome analyses of uncultured TG2/ZB3 bacteria in 'Margulisbacteria' specifically attached to ectosymbiotic spirochetes of protists in the termite gut.</title>
        <authorList>
            <person name="Utami Y.D."/>
            <person name="Kuwahara H."/>
            <person name="Igai K."/>
            <person name="Murakami T."/>
            <person name="Sugaya K."/>
            <person name="Morikawa T."/>
            <person name="Nagura Y."/>
            <person name="Yuki M."/>
            <person name="Deevong P."/>
            <person name="Inoue T."/>
            <person name="Kihara K."/>
            <person name="Lo N."/>
            <person name="Yamada A."/>
            <person name="Ohkuma M."/>
            <person name="Hongoh Y."/>
        </authorList>
    </citation>
    <scope>NUCLEOTIDE SEQUENCE [LARGE SCALE GENOMIC DNA]</scope>
    <source>
        <strain evidence="1">NkOx7-01</strain>
    </source>
</reference>
<comment type="caution">
    <text evidence="1">The sequence shown here is derived from an EMBL/GenBank/DDBJ whole genome shotgun (WGS) entry which is preliminary data.</text>
</comment>
<dbReference type="EMBL" id="BGZN01000155">
    <property type="protein sequence ID" value="GBR75089.1"/>
    <property type="molecule type" value="Genomic_DNA"/>
</dbReference>
<evidence type="ECO:0000313" key="2">
    <source>
        <dbReference type="Proteomes" id="UP000269352"/>
    </source>
</evidence>
<dbReference type="Proteomes" id="UP000269352">
    <property type="component" value="Unassembled WGS sequence"/>
</dbReference>
<name>A0A388TEV2_TERA1</name>
<feature type="non-terminal residue" evidence="1">
    <location>
        <position position="171"/>
    </location>
</feature>
<protein>
    <submittedName>
        <fullName evidence="1">Uncharacterized protein</fullName>
    </submittedName>
</protein>
<dbReference type="AlphaFoldDB" id="A0A388TEV2"/>
<accession>A0A388TEV2</accession>
<gene>
    <name evidence="1" type="ORF">NO1_2150</name>
</gene>
<organism evidence="1 2">
    <name type="scientific">Termititenax aidoneus</name>
    <dbReference type="NCBI Taxonomy" id="2218524"/>
    <lineage>
        <taxon>Bacteria</taxon>
        <taxon>Bacillati</taxon>
        <taxon>Candidatus Margulisiibacteriota</taxon>
        <taxon>Candidatus Termititenacia</taxon>
        <taxon>Candidatus Termititenacales</taxon>
        <taxon>Candidatus Termititenacaceae</taxon>
        <taxon>Candidatus Termititenax</taxon>
    </lineage>
</organism>
<evidence type="ECO:0000313" key="1">
    <source>
        <dbReference type="EMBL" id="GBR75089.1"/>
    </source>
</evidence>
<keyword evidence="2" id="KW-1185">Reference proteome</keyword>
<proteinExistence type="predicted"/>
<sequence>MSKATVQNIETKLEGISLEAVDKSVVELTTAIFDCVIKSEGWQNILDDFGKTLIAHADNPLLNGSMFTDKQKDAIEHSLPAVLESVKAKYIASVKTDERSQKIADLISHNVRKIAEKVLASIGAEINRGAIINCWAVAADAKNEDFDQITLRKSKEAGDITIPTQCILFST</sequence>